<organism evidence="4 5">
    <name type="scientific">Abeliophyllum distichum</name>
    <dbReference type="NCBI Taxonomy" id="126358"/>
    <lineage>
        <taxon>Eukaryota</taxon>
        <taxon>Viridiplantae</taxon>
        <taxon>Streptophyta</taxon>
        <taxon>Embryophyta</taxon>
        <taxon>Tracheophyta</taxon>
        <taxon>Spermatophyta</taxon>
        <taxon>Magnoliopsida</taxon>
        <taxon>eudicotyledons</taxon>
        <taxon>Gunneridae</taxon>
        <taxon>Pentapetalae</taxon>
        <taxon>asterids</taxon>
        <taxon>lamiids</taxon>
        <taxon>Lamiales</taxon>
        <taxon>Oleaceae</taxon>
        <taxon>Forsythieae</taxon>
        <taxon>Abeliophyllum</taxon>
    </lineage>
</organism>
<evidence type="ECO:0000256" key="2">
    <source>
        <dbReference type="SAM" id="MobiDB-lite"/>
    </source>
</evidence>
<keyword evidence="1" id="KW-0175">Coiled coil</keyword>
<feature type="domain" description="Serine-tRNA synthetase type1 N-terminal" evidence="3">
    <location>
        <begin position="72"/>
        <end position="168"/>
    </location>
</feature>
<comment type="caution">
    <text evidence="4">The sequence shown here is derived from an EMBL/GenBank/DDBJ whole genome shotgun (WGS) entry which is preliminary data.</text>
</comment>
<dbReference type="InterPro" id="IPR042103">
    <property type="entry name" value="SerRS_1_N_sf"/>
</dbReference>
<keyword evidence="5" id="KW-1185">Reference proteome</keyword>
<gene>
    <name evidence="4" type="ORF">Adt_02599</name>
</gene>
<feature type="region of interest" description="Disordered" evidence="2">
    <location>
        <begin position="30"/>
        <end position="60"/>
    </location>
</feature>
<sequence>MGLQCCFSVTTLHTLKLSPISILRQSTKIPTLQPSLPPPQPSTPSPRQSPFRPSSHRTHNNFVKAPQWKAAIDFKWIRENKEAVAANVKNRNSNANIDLVVELYDKLLDVRKEVEGLRAERNVIANRMKGKLESSERQKLVEEGKNLKERLVTLEEDLLKLTDELQQEAQWCAKYDTSRCSSRRRRLFYHKKNCW</sequence>
<feature type="compositionally biased region" description="Pro residues" evidence="2">
    <location>
        <begin position="35"/>
        <end position="44"/>
    </location>
</feature>
<dbReference type="PANTHER" id="PTHR11778">
    <property type="entry name" value="SERYL-TRNA SYNTHETASE"/>
    <property type="match status" value="1"/>
</dbReference>
<evidence type="ECO:0000256" key="1">
    <source>
        <dbReference type="SAM" id="Coils"/>
    </source>
</evidence>
<dbReference type="Proteomes" id="UP001604336">
    <property type="component" value="Unassembled WGS sequence"/>
</dbReference>
<dbReference type="AlphaFoldDB" id="A0ABD1VW40"/>
<accession>A0ABD1VW40</accession>
<reference evidence="5" key="1">
    <citation type="submission" date="2024-07" db="EMBL/GenBank/DDBJ databases">
        <title>Two chromosome-level genome assemblies of Korean endemic species Abeliophyllum distichum and Forsythia ovata (Oleaceae).</title>
        <authorList>
            <person name="Jang H."/>
        </authorList>
    </citation>
    <scope>NUCLEOTIDE SEQUENCE [LARGE SCALE GENOMIC DNA]</scope>
</reference>
<proteinExistence type="predicted"/>
<dbReference type="InterPro" id="IPR010978">
    <property type="entry name" value="tRNA-bd_arm"/>
</dbReference>
<evidence type="ECO:0000313" key="4">
    <source>
        <dbReference type="EMBL" id="KAL2541621.1"/>
    </source>
</evidence>
<dbReference type="Pfam" id="PF02403">
    <property type="entry name" value="Seryl_tRNA_N"/>
    <property type="match status" value="1"/>
</dbReference>
<protein>
    <submittedName>
        <fullName evidence="4">Seryl-tRNA synthetase</fullName>
    </submittedName>
</protein>
<name>A0ABD1VW40_9LAMI</name>
<dbReference type="Gene3D" id="1.10.287.40">
    <property type="entry name" value="Serine-tRNA synthetase, tRNA binding domain"/>
    <property type="match status" value="1"/>
</dbReference>
<dbReference type="FunFam" id="1.10.287.40:FF:000006">
    <property type="entry name" value="Seryl-tRNA synthetase"/>
    <property type="match status" value="1"/>
</dbReference>
<evidence type="ECO:0000313" key="5">
    <source>
        <dbReference type="Proteomes" id="UP001604336"/>
    </source>
</evidence>
<dbReference type="EMBL" id="JBFOLK010000001">
    <property type="protein sequence ID" value="KAL2541621.1"/>
    <property type="molecule type" value="Genomic_DNA"/>
</dbReference>
<evidence type="ECO:0000259" key="3">
    <source>
        <dbReference type="Pfam" id="PF02403"/>
    </source>
</evidence>
<dbReference type="InterPro" id="IPR015866">
    <property type="entry name" value="Ser-tRNA-synth_1_N"/>
</dbReference>
<dbReference type="SUPFAM" id="SSF46589">
    <property type="entry name" value="tRNA-binding arm"/>
    <property type="match status" value="1"/>
</dbReference>
<feature type="coiled-coil region" evidence="1">
    <location>
        <begin position="100"/>
        <end position="164"/>
    </location>
</feature>
<dbReference type="InterPro" id="IPR002317">
    <property type="entry name" value="Ser-tRNA-ligase_type_1"/>
</dbReference>